<protein>
    <submittedName>
        <fullName evidence="2">Ser/Thr phosphatase family protein</fullName>
    </submittedName>
</protein>
<dbReference type="Pfam" id="PF00149">
    <property type="entry name" value="Metallophos"/>
    <property type="match status" value="1"/>
</dbReference>
<dbReference type="Gene3D" id="3.60.21.10">
    <property type="match status" value="1"/>
</dbReference>
<reference evidence="2 3" key="2">
    <citation type="submission" date="2008-10" db="EMBL/GenBank/DDBJ databases">
        <title>Draft genome sequence of Clostridium hiranonis (DSM 13275).</title>
        <authorList>
            <person name="Sudarsanam P."/>
            <person name="Ley R."/>
            <person name="Guruge J."/>
            <person name="Turnbaugh P.J."/>
            <person name="Mahowald M."/>
            <person name="Liep D."/>
            <person name="Gordon J."/>
        </authorList>
    </citation>
    <scope>NUCLEOTIDE SEQUENCE [LARGE SCALE GENOMIC DNA]</scope>
    <source>
        <strain evidence="2 3">DSM 13275</strain>
    </source>
</reference>
<organism evidence="2 3">
    <name type="scientific">Peptacetobacter hiranonis (strain DSM 13275 / JCM 10541 / KCTC 15199 / TO-931)</name>
    <name type="common">Clostridium hiranonis</name>
    <dbReference type="NCBI Taxonomy" id="500633"/>
    <lineage>
        <taxon>Bacteria</taxon>
        <taxon>Bacillati</taxon>
        <taxon>Bacillota</taxon>
        <taxon>Clostridia</taxon>
        <taxon>Peptostreptococcales</taxon>
        <taxon>Peptostreptococcaceae</taxon>
        <taxon>Peptacetobacter</taxon>
    </lineage>
</organism>
<feature type="domain" description="Calcineurin-like phosphoesterase" evidence="1">
    <location>
        <begin position="1"/>
        <end position="196"/>
    </location>
</feature>
<dbReference type="Proteomes" id="UP000003178">
    <property type="component" value="Unassembled WGS sequence"/>
</dbReference>
<evidence type="ECO:0000313" key="2">
    <source>
        <dbReference type="EMBL" id="EEA84632.1"/>
    </source>
</evidence>
<dbReference type="PANTHER" id="PTHR31302:SF22">
    <property type="entry name" value="PHOSPHOESTERASE"/>
    <property type="match status" value="1"/>
</dbReference>
<name>B6G0Q6_PEPHT</name>
<gene>
    <name evidence="2" type="ORF">CLOHIR_01712</name>
</gene>
<proteinExistence type="predicted"/>
<dbReference type="eggNOG" id="COG1768">
    <property type="taxonomic scope" value="Bacteria"/>
</dbReference>
<dbReference type="PIRSF" id="PIRSF033094">
    <property type="entry name" value="Pesterase_CT488"/>
    <property type="match status" value="1"/>
</dbReference>
<evidence type="ECO:0000259" key="1">
    <source>
        <dbReference type="Pfam" id="PF00149"/>
    </source>
</evidence>
<dbReference type="EMBL" id="ABWP01000068">
    <property type="protein sequence ID" value="EEA84632.1"/>
    <property type="molecule type" value="Genomic_DNA"/>
</dbReference>
<keyword evidence="3" id="KW-1185">Reference proteome</keyword>
<reference evidence="2 3" key="1">
    <citation type="submission" date="2008-09" db="EMBL/GenBank/DDBJ databases">
        <authorList>
            <person name="Fulton L."/>
            <person name="Clifton S."/>
            <person name="Fulton B."/>
            <person name="Xu J."/>
            <person name="Minx P."/>
            <person name="Pepin K.H."/>
            <person name="Johnson M."/>
            <person name="Thiruvilangam P."/>
            <person name="Bhonagiri V."/>
            <person name="Nash W.E."/>
            <person name="Mardis E.R."/>
            <person name="Wilson R.K."/>
        </authorList>
    </citation>
    <scope>NUCLEOTIDE SEQUENCE [LARGE SCALE GENOMIC DNA]</scope>
    <source>
        <strain evidence="2 3">DSM 13275</strain>
    </source>
</reference>
<dbReference type="InterPro" id="IPR029052">
    <property type="entry name" value="Metallo-depent_PP-like"/>
</dbReference>
<dbReference type="InterPro" id="IPR014578">
    <property type="entry name" value="Pesterase_CT488"/>
</dbReference>
<dbReference type="GO" id="GO:0016787">
    <property type="term" value="F:hydrolase activity"/>
    <property type="evidence" value="ECO:0007669"/>
    <property type="project" value="InterPro"/>
</dbReference>
<accession>B6G0Q6</accession>
<evidence type="ECO:0000313" key="3">
    <source>
        <dbReference type="Proteomes" id="UP000003178"/>
    </source>
</evidence>
<dbReference type="PANTHER" id="PTHR31302">
    <property type="entry name" value="TRANSMEMBRANE PROTEIN WITH METALLOPHOSPHOESTERASE DOMAIN-RELATED"/>
    <property type="match status" value="1"/>
</dbReference>
<dbReference type="HOGENOM" id="CLU_1183887_0_0_9"/>
<dbReference type="SUPFAM" id="SSF56300">
    <property type="entry name" value="Metallo-dependent phosphatases"/>
    <property type="match status" value="1"/>
</dbReference>
<dbReference type="AlphaFoldDB" id="B6G0Q6"/>
<dbReference type="STRING" id="500633.CLOHIR_01712"/>
<dbReference type="InterPro" id="IPR004843">
    <property type="entry name" value="Calcineurin-like_PHP"/>
</dbReference>
<dbReference type="OrthoDB" id="8610138at2"/>
<dbReference type="RefSeq" id="WP_006440572.1">
    <property type="nucleotide sequence ID" value="NZ_DS995358.1"/>
</dbReference>
<sequence>MSLYAIGDLHLSSSVDKPMDIFGDKWKNHDEKIKNNWETTVKEDDVVLVLGDVSWGTKMKDAQSDFDMIHNLPGQKFFIKGNHDYWWTTATKLNKMYDDMKFIQTGFFTYKDYAICGGRGWICPNEFKFTEEDKKIYDREAIRIEISLKEAKKAGYEKIIVITHYPPTNDSLEDSVFTDLYEKYGVERVYYGHLHGEESFKTGLKGIRNGIEYNLVSADYIDFMPIKVMD</sequence>
<dbReference type="InterPro" id="IPR051158">
    <property type="entry name" value="Metallophosphoesterase_sf"/>
</dbReference>
<comment type="caution">
    <text evidence="2">The sequence shown here is derived from an EMBL/GenBank/DDBJ whole genome shotgun (WGS) entry which is preliminary data.</text>
</comment>